<evidence type="ECO:0000313" key="10">
    <source>
        <dbReference type="EMBL" id="KJK64257.1"/>
    </source>
</evidence>
<keyword evidence="8" id="KW-0862">Zinc</keyword>
<dbReference type="EMBL" id="JZEE01000518">
    <property type="protein sequence ID" value="KJK64257.1"/>
    <property type="molecule type" value="Genomic_DNA"/>
</dbReference>
<keyword evidence="7" id="KW-0479">Metal-binding</keyword>
<dbReference type="GO" id="GO:0016811">
    <property type="term" value="F:hydrolase activity, acting on carbon-nitrogen (but not peptide) bonds, in linear amides"/>
    <property type="evidence" value="ECO:0007669"/>
    <property type="project" value="InterPro"/>
</dbReference>
<feature type="transmembrane region" description="Helical" evidence="9">
    <location>
        <begin position="132"/>
        <end position="155"/>
    </location>
</feature>
<evidence type="ECO:0000256" key="5">
    <source>
        <dbReference type="ARBA" id="ARBA00022989"/>
    </source>
</evidence>
<protein>
    <submittedName>
        <fullName evidence="10">Ceramidase</fullName>
    </submittedName>
</protein>
<proteinExistence type="inferred from homology"/>
<dbReference type="AlphaFoldDB" id="A0A0F0IBW5"/>
<feature type="transmembrane region" description="Helical" evidence="9">
    <location>
        <begin position="20"/>
        <end position="40"/>
    </location>
</feature>
<keyword evidence="3 9" id="KW-0812">Transmembrane</keyword>
<evidence type="ECO:0000256" key="6">
    <source>
        <dbReference type="ARBA" id="ARBA00023136"/>
    </source>
</evidence>
<feature type="binding site" evidence="8">
    <location>
        <position position="213"/>
    </location>
    <ligand>
        <name>Zn(2+)</name>
        <dbReference type="ChEBI" id="CHEBI:29105"/>
        <note>catalytic</note>
    </ligand>
</feature>
<keyword evidence="5 9" id="KW-1133">Transmembrane helix</keyword>
<comment type="cofactor">
    <cofactor evidence="8">
        <name>Zn(2+)</name>
        <dbReference type="ChEBI" id="CHEBI:29105"/>
    </cofactor>
</comment>
<comment type="subcellular location">
    <subcellularLocation>
        <location evidence="1">Membrane</location>
        <topology evidence="1">Multi-pass membrane protein</topology>
    </subcellularLocation>
</comment>
<evidence type="ECO:0000256" key="2">
    <source>
        <dbReference type="ARBA" id="ARBA00009780"/>
    </source>
</evidence>
<feature type="transmembrane region" description="Helical" evidence="9">
    <location>
        <begin position="52"/>
        <end position="72"/>
    </location>
</feature>
<evidence type="ECO:0000256" key="4">
    <source>
        <dbReference type="ARBA" id="ARBA00022801"/>
    </source>
</evidence>
<feature type="binding site" evidence="7">
    <location>
        <position position="11"/>
    </location>
    <ligand>
        <name>Ca(2+)</name>
        <dbReference type="ChEBI" id="CHEBI:29108"/>
    </ligand>
</feature>
<comment type="caution">
    <text evidence="10">The sequence shown here is derived from an EMBL/GenBank/DDBJ whole genome shotgun (WGS) entry which is preliminary data.</text>
</comment>
<accession>A0A0F0IBW5</accession>
<dbReference type="GO" id="GO:0046514">
    <property type="term" value="P:ceramide catabolic process"/>
    <property type="evidence" value="ECO:0007669"/>
    <property type="project" value="TreeGrafter"/>
</dbReference>
<evidence type="ECO:0000256" key="9">
    <source>
        <dbReference type="SAM" id="Phobius"/>
    </source>
</evidence>
<feature type="transmembrane region" description="Helical" evidence="9">
    <location>
        <begin position="108"/>
        <end position="126"/>
    </location>
</feature>
<dbReference type="Proteomes" id="UP000033540">
    <property type="component" value="Unassembled WGS sequence"/>
</dbReference>
<organism evidence="10 11">
    <name type="scientific">Aspergillus parasiticus (strain ATCC 56775 / NRRL 5862 / SRRC 143 / SU-1)</name>
    <dbReference type="NCBI Taxonomy" id="1403190"/>
    <lineage>
        <taxon>Eukaryota</taxon>
        <taxon>Fungi</taxon>
        <taxon>Dikarya</taxon>
        <taxon>Ascomycota</taxon>
        <taxon>Pezizomycotina</taxon>
        <taxon>Eurotiomycetes</taxon>
        <taxon>Eurotiomycetidae</taxon>
        <taxon>Eurotiales</taxon>
        <taxon>Aspergillaceae</taxon>
        <taxon>Aspergillus</taxon>
        <taxon>Aspergillus subgen. Circumdati</taxon>
    </lineage>
</organism>
<dbReference type="STRING" id="1403190.A0A0F0IBW5"/>
<keyword evidence="7" id="KW-0106">Calcium</keyword>
<dbReference type="GO" id="GO:0046872">
    <property type="term" value="F:metal ion binding"/>
    <property type="evidence" value="ECO:0007669"/>
    <property type="project" value="UniProtKB-KW"/>
</dbReference>
<dbReference type="Pfam" id="PF05875">
    <property type="entry name" value="Ceramidase"/>
    <property type="match status" value="1"/>
</dbReference>
<feature type="binding site" evidence="7">
    <location>
        <position position="22"/>
    </location>
    <ligand>
        <name>Ca(2+)</name>
        <dbReference type="ChEBI" id="CHEBI:29108"/>
    </ligand>
</feature>
<dbReference type="OrthoDB" id="187171at2759"/>
<dbReference type="GO" id="GO:0046513">
    <property type="term" value="P:ceramide biosynthetic process"/>
    <property type="evidence" value="ECO:0007669"/>
    <property type="project" value="TreeGrafter"/>
</dbReference>
<keyword evidence="6 9" id="KW-0472">Membrane</keyword>
<evidence type="ECO:0000256" key="8">
    <source>
        <dbReference type="PIRSR" id="PIRSR608901-2"/>
    </source>
</evidence>
<evidence type="ECO:0000256" key="1">
    <source>
        <dbReference type="ARBA" id="ARBA00004141"/>
    </source>
</evidence>
<comment type="similarity">
    <text evidence="2">Belongs to the alkaline ceramidase family.</text>
</comment>
<dbReference type="PANTHER" id="PTHR46187">
    <property type="entry name" value="ALKALINE CERAMIDASE 3"/>
    <property type="match status" value="1"/>
</dbReference>
<dbReference type="PANTHER" id="PTHR46187:SF1">
    <property type="entry name" value="ALKALINE PHYTOCERAMIDASE"/>
    <property type="match status" value="1"/>
</dbReference>
<sequence>MLHAANTHESEQDYAVTRYIAEFINSLTNLVYIFYAIYGIRKLRQKSSRDIFRAIPYWGLMAVGICSAAFHISLKYHTQMCKSHSYSTSVFGSSELTLITCYGRRQSVMVAVLLWSSLMSLVVYHVRTDELLLHSLSFAGMVIGIGIRTMQLINARTLAGSPARKQIWGMVRFGAVIFNLGFYLWVIDGWICGFLRSARERIGLPLAFLLELHGWWHILTGIGAYIFIAVVDHLVSGESHDGIEESFAWPASWASRSVFAGSNPEEIHKKHS</sequence>
<feature type="transmembrane region" description="Helical" evidence="9">
    <location>
        <begin position="214"/>
        <end position="235"/>
    </location>
</feature>
<name>A0A0F0IBW5_ASPPU</name>
<feature type="binding site" evidence="8">
    <location>
        <position position="71"/>
    </location>
    <ligand>
        <name>Zn(2+)</name>
        <dbReference type="ChEBI" id="CHEBI:29105"/>
        <note>catalytic</note>
    </ligand>
</feature>
<keyword evidence="4" id="KW-0378">Hydrolase</keyword>
<feature type="transmembrane region" description="Helical" evidence="9">
    <location>
        <begin position="167"/>
        <end position="187"/>
    </location>
</feature>
<evidence type="ECO:0000313" key="11">
    <source>
        <dbReference type="Proteomes" id="UP000033540"/>
    </source>
</evidence>
<evidence type="ECO:0000256" key="7">
    <source>
        <dbReference type="PIRSR" id="PIRSR608901-1"/>
    </source>
</evidence>
<dbReference type="InterPro" id="IPR008901">
    <property type="entry name" value="ACER"/>
</dbReference>
<feature type="binding site" evidence="8">
    <location>
        <position position="217"/>
    </location>
    <ligand>
        <name>Zn(2+)</name>
        <dbReference type="ChEBI" id="CHEBI:29105"/>
        <note>catalytic</note>
    </ligand>
</feature>
<dbReference type="GO" id="GO:0005789">
    <property type="term" value="C:endoplasmic reticulum membrane"/>
    <property type="evidence" value="ECO:0007669"/>
    <property type="project" value="TreeGrafter"/>
</dbReference>
<evidence type="ECO:0000256" key="3">
    <source>
        <dbReference type="ARBA" id="ARBA00022692"/>
    </source>
</evidence>
<reference evidence="10 11" key="1">
    <citation type="submission" date="2015-02" db="EMBL/GenBank/DDBJ databases">
        <title>Draft genome sequence of Aspergillus parasiticus SU-1.</title>
        <authorList>
            <person name="Yu J."/>
            <person name="Fedorova N."/>
            <person name="Yin Y."/>
            <person name="Losada L."/>
            <person name="Zafar N."/>
            <person name="Taujale R."/>
            <person name="Ehrlich K.C."/>
            <person name="Bhatnagar D."/>
            <person name="Cleveland T.E."/>
            <person name="Bennett J.W."/>
            <person name="Nierman W.C."/>
        </authorList>
    </citation>
    <scope>NUCLEOTIDE SEQUENCE [LARGE SCALE GENOMIC DNA]</scope>
    <source>
        <strain evidence="11">ATCC 56775 / NRRL 5862 / SRRC 143 / SU-1</strain>
    </source>
</reference>
<gene>
    <name evidence="10" type="ORF">P875_00138355</name>
</gene>